<name>A0A8E2EGI7_9PEZI</name>
<evidence type="ECO:0000313" key="2">
    <source>
        <dbReference type="EMBL" id="OCK83453.1"/>
    </source>
</evidence>
<dbReference type="PANTHER" id="PTHR33112:SF16">
    <property type="entry name" value="HETEROKARYON INCOMPATIBILITY DOMAIN-CONTAINING PROTEIN"/>
    <property type="match status" value="1"/>
</dbReference>
<keyword evidence="3" id="KW-1185">Reference proteome</keyword>
<feature type="domain" description="Heterokaryon incompatibility" evidence="1">
    <location>
        <begin position="1"/>
        <end position="161"/>
    </location>
</feature>
<dbReference type="PANTHER" id="PTHR33112">
    <property type="entry name" value="DOMAIN PROTEIN, PUTATIVE-RELATED"/>
    <property type="match status" value="1"/>
</dbReference>
<dbReference type="AlphaFoldDB" id="A0A8E2EGI7"/>
<dbReference type="Pfam" id="PF06985">
    <property type="entry name" value="HET"/>
    <property type="match status" value="1"/>
</dbReference>
<protein>
    <submittedName>
        <fullName evidence="2">HET-domain-containing protein</fullName>
    </submittedName>
</protein>
<evidence type="ECO:0000259" key="1">
    <source>
        <dbReference type="Pfam" id="PF06985"/>
    </source>
</evidence>
<evidence type="ECO:0000313" key="3">
    <source>
        <dbReference type="Proteomes" id="UP000250266"/>
    </source>
</evidence>
<feature type="non-terminal residue" evidence="2">
    <location>
        <position position="357"/>
    </location>
</feature>
<organism evidence="2 3">
    <name type="scientific">Lepidopterella palustris CBS 459.81</name>
    <dbReference type="NCBI Taxonomy" id="1314670"/>
    <lineage>
        <taxon>Eukaryota</taxon>
        <taxon>Fungi</taxon>
        <taxon>Dikarya</taxon>
        <taxon>Ascomycota</taxon>
        <taxon>Pezizomycotina</taxon>
        <taxon>Dothideomycetes</taxon>
        <taxon>Pleosporomycetidae</taxon>
        <taxon>Mytilinidiales</taxon>
        <taxon>Argynnaceae</taxon>
        <taxon>Lepidopterella</taxon>
    </lineage>
</organism>
<sequence length="357" mass="40595">YLCLSYCWGKKQFPRLTTANLSDMVRSVDFKSLPATISDAILITRKMGYQYLWIDALCIIQDSKADWASESVKMGSIYRNSILTIAALGAVDSFTGCFMNRNPLCFRDISVHHTDFKLTNSIRTPVGQWELQSTGEDYPREYEVVGAAASPLQTRAWVVQEQLASPRTLYFGLSGIYWQCIECEAHESCPLGRKMWPTNLKALFHLAPQSTDDYFTREIWRRIVDRYTSCKLTFQSDKLVAISGIARLLEHASGKTYSAGLWEQHLSQCLTWHSRSPSWSGNHLLGRIESDTPSFSWASVVQPVTHYEYDGLDHQLDALSVTMNPVDHSPTDNPKKYSLHVRSQLKPVLLLPRSQSR</sequence>
<accession>A0A8E2EGI7</accession>
<proteinExistence type="predicted"/>
<reference evidence="2 3" key="1">
    <citation type="journal article" date="2016" name="Nat. Commun.">
        <title>Ectomycorrhizal ecology is imprinted in the genome of the dominant symbiotic fungus Cenococcum geophilum.</title>
        <authorList>
            <consortium name="DOE Joint Genome Institute"/>
            <person name="Peter M."/>
            <person name="Kohler A."/>
            <person name="Ohm R.A."/>
            <person name="Kuo A."/>
            <person name="Krutzmann J."/>
            <person name="Morin E."/>
            <person name="Arend M."/>
            <person name="Barry K.W."/>
            <person name="Binder M."/>
            <person name="Choi C."/>
            <person name="Clum A."/>
            <person name="Copeland A."/>
            <person name="Grisel N."/>
            <person name="Haridas S."/>
            <person name="Kipfer T."/>
            <person name="LaButti K."/>
            <person name="Lindquist E."/>
            <person name="Lipzen A."/>
            <person name="Maire R."/>
            <person name="Meier B."/>
            <person name="Mihaltcheva S."/>
            <person name="Molinier V."/>
            <person name="Murat C."/>
            <person name="Poggeler S."/>
            <person name="Quandt C.A."/>
            <person name="Sperisen C."/>
            <person name="Tritt A."/>
            <person name="Tisserant E."/>
            <person name="Crous P.W."/>
            <person name="Henrissat B."/>
            <person name="Nehls U."/>
            <person name="Egli S."/>
            <person name="Spatafora J.W."/>
            <person name="Grigoriev I.V."/>
            <person name="Martin F.M."/>
        </authorList>
    </citation>
    <scope>NUCLEOTIDE SEQUENCE [LARGE SCALE GENOMIC DNA]</scope>
    <source>
        <strain evidence="2 3">CBS 459.81</strain>
    </source>
</reference>
<gene>
    <name evidence="2" type="ORF">K432DRAFT_257334</name>
</gene>
<feature type="non-terminal residue" evidence="2">
    <location>
        <position position="1"/>
    </location>
</feature>
<dbReference type="OrthoDB" id="3486565at2759"/>
<dbReference type="EMBL" id="KV744860">
    <property type="protein sequence ID" value="OCK83453.1"/>
    <property type="molecule type" value="Genomic_DNA"/>
</dbReference>
<dbReference type="Proteomes" id="UP000250266">
    <property type="component" value="Unassembled WGS sequence"/>
</dbReference>
<dbReference type="InterPro" id="IPR010730">
    <property type="entry name" value="HET"/>
</dbReference>